<dbReference type="AlphaFoldDB" id="X1B1G9"/>
<dbReference type="EMBL" id="BART01013526">
    <property type="protein sequence ID" value="GAG78098.1"/>
    <property type="molecule type" value="Genomic_DNA"/>
</dbReference>
<dbReference type="Pfam" id="PF13489">
    <property type="entry name" value="Methyltransf_23"/>
    <property type="match status" value="1"/>
</dbReference>
<accession>X1B1G9</accession>
<dbReference type="SUPFAM" id="SSF53335">
    <property type="entry name" value="S-adenosyl-L-methionine-dependent methyltransferases"/>
    <property type="match status" value="1"/>
</dbReference>
<protein>
    <submittedName>
        <fullName evidence="1">Uncharacterized protein</fullName>
    </submittedName>
</protein>
<gene>
    <name evidence="1" type="ORF">S01H4_27606</name>
</gene>
<proteinExistence type="predicted"/>
<comment type="caution">
    <text evidence="1">The sequence shown here is derived from an EMBL/GenBank/DDBJ whole genome shotgun (WGS) entry which is preliminary data.</text>
</comment>
<dbReference type="InterPro" id="IPR029063">
    <property type="entry name" value="SAM-dependent_MTases_sf"/>
</dbReference>
<evidence type="ECO:0000313" key="1">
    <source>
        <dbReference type="EMBL" id="GAG78098.1"/>
    </source>
</evidence>
<sequence length="180" mass="20954">MDPATRKRSEIRRAKIIADAIYDFFHPQSVIDCGCGVAMELSHLKSRGVRVKGLDKSPHAKTHGCISEIEQWDLKQHYPFNEKYDVCLCFDAIEHLYPEHEWAVLNNLINASDNVIISVPWGTGDPLHFNEQPPAYWVKQFDELGYQYDEAKTQYLKDMMRGGRLWVVRNVQFFKARTHD</sequence>
<dbReference type="Gene3D" id="3.40.50.150">
    <property type="entry name" value="Vaccinia Virus protein VP39"/>
    <property type="match status" value="1"/>
</dbReference>
<organism evidence="1">
    <name type="scientific">marine sediment metagenome</name>
    <dbReference type="NCBI Taxonomy" id="412755"/>
    <lineage>
        <taxon>unclassified sequences</taxon>
        <taxon>metagenomes</taxon>
        <taxon>ecological metagenomes</taxon>
    </lineage>
</organism>
<reference evidence="1" key="1">
    <citation type="journal article" date="2014" name="Front. Microbiol.">
        <title>High frequency of phylogenetically diverse reductive dehalogenase-homologous genes in deep subseafloor sedimentary metagenomes.</title>
        <authorList>
            <person name="Kawai M."/>
            <person name="Futagami T."/>
            <person name="Toyoda A."/>
            <person name="Takaki Y."/>
            <person name="Nishi S."/>
            <person name="Hori S."/>
            <person name="Arai W."/>
            <person name="Tsubouchi T."/>
            <person name="Morono Y."/>
            <person name="Uchiyama I."/>
            <person name="Ito T."/>
            <person name="Fujiyama A."/>
            <person name="Inagaki F."/>
            <person name="Takami H."/>
        </authorList>
    </citation>
    <scope>NUCLEOTIDE SEQUENCE</scope>
    <source>
        <strain evidence="1">Expedition CK06-06</strain>
    </source>
</reference>
<name>X1B1G9_9ZZZZ</name>